<evidence type="ECO:0000313" key="1">
    <source>
        <dbReference type="EMBL" id="KKL84512.1"/>
    </source>
</evidence>
<protein>
    <submittedName>
        <fullName evidence="1">Uncharacterized protein</fullName>
    </submittedName>
</protein>
<organism evidence="1">
    <name type="scientific">marine sediment metagenome</name>
    <dbReference type="NCBI Taxonomy" id="412755"/>
    <lineage>
        <taxon>unclassified sequences</taxon>
        <taxon>metagenomes</taxon>
        <taxon>ecological metagenomes</taxon>
    </lineage>
</organism>
<accession>A0A0F9IAR9</accession>
<comment type="caution">
    <text evidence="1">The sequence shown here is derived from an EMBL/GenBank/DDBJ whole genome shotgun (WGS) entry which is preliminary data.</text>
</comment>
<dbReference type="EMBL" id="LAZR01021676">
    <property type="protein sequence ID" value="KKL84512.1"/>
    <property type="molecule type" value="Genomic_DNA"/>
</dbReference>
<gene>
    <name evidence="1" type="ORF">LCGC14_1963940</name>
</gene>
<proteinExistence type="predicted"/>
<dbReference type="AlphaFoldDB" id="A0A0F9IAR9"/>
<reference evidence="1" key="1">
    <citation type="journal article" date="2015" name="Nature">
        <title>Complex archaea that bridge the gap between prokaryotes and eukaryotes.</title>
        <authorList>
            <person name="Spang A."/>
            <person name="Saw J.H."/>
            <person name="Jorgensen S.L."/>
            <person name="Zaremba-Niedzwiedzka K."/>
            <person name="Martijn J."/>
            <person name="Lind A.E."/>
            <person name="van Eijk R."/>
            <person name="Schleper C."/>
            <person name="Guy L."/>
            <person name="Ettema T.J."/>
        </authorList>
    </citation>
    <scope>NUCLEOTIDE SEQUENCE</scope>
</reference>
<name>A0A0F9IAR9_9ZZZZ</name>
<sequence>MTEEWSADQIYGIMEGGSTGIMKINNITFVDKKEIIAEFLEDLRDVFKIGSYHRPVHDGILEKIKKWEKRRESCLK</sequence>